<dbReference type="EMBL" id="AONH01000020">
    <property type="protein sequence ID" value="KGM86286.1"/>
    <property type="molecule type" value="Genomic_DNA"/>
</dbReference>
<protein>
    <submittedName>
        <fullName evidence="2">Alkylhydroperoxidase AhpD family core domain protein</fullName>
    </submittedName>
</protein>
<sequence length="194" mass="21211">MTAEFRVETSPVSDDQATGKAKELLEGARAKLGFVPNMYRGMAVNPGLLSTYLHGYALYRESGNFTPPEQEVVFLTVSLANGCDYCTAAHSMLAIKMSKLGEAHTQALRDGKPLNDAKLEALRKFTHHMWETRGLPTKAEAEAFKAAGYGDVHVLEIILALAVKTISNYANHVNHTDVDEVFAPFTVDKTVEPA</sequence>
<comment type="caution">
    <text evidence="2">The sequence shown here is derived from an EMBL/GenBank/DDBJ whole genome shotgun (WGS) entry which is preliminary data.</text>
</comment>
<keyword evidence="2" id="KW-0560">Oxidoreductase</keyword>
<proteinExistence type="predicted"/>
<dbReference type="NCBIfam" id="TIGR00778">
    <property type="entry name" value="ahpD_dom"/>
    <property type="match status" value="1"/>
</dbReference>
<dbReference type="eggNOG" id="COG2128">
    <property type="taxonomic scope" value="Bacteria"/>
</dbReference>
<dbReference type="PANTHER" id="PTHR35446">
    <property type="entry name" value="SI:CH211-175M2.5"/>
    <property type="match status" value="1"/>
</dbReference>
<dbReference type="HOGENOM" id="CLU_082760_5_0_5"/>
<dbReference type="AlphaFoldDB" id="A0A0A0HH42"/>
<dbReference type="InterPro" id="IPR029032">
    <property type="entry name" value="AhpD-like"/>
</dbReference>
<evidence type="ECO:0000259" key="1">
    <source>
        <dbReference type="Pfam" id="PF02627"/>
    </source>
</evidence>
<dbReference type="Pfam" id="PF02627">
    <property type="entry name" value="CMD"/>
    <property type="match status" value="1"/>
</dbReference>
<dbReference type="InterPro" id="IPR003779">
    <property type="entry name" value="CMD-like"/>
</dbReference>
<gene>
    <name evidence="2" type="ORF">rosmuc_03849</name>
</gene>
<accession>A0A0A0HH42</accession>
<dbReference type="InterPro" id="IPR004675">
    <property type="entry name" value="AhpD_core"/>
</dbReference>
<dbReference type="SUPFAM" id="SSF69118">
    <property type="entry name" value="AhpD-like"/>
    <property type="match status" value="1"/>
</dbReference>
<dbReference type="RefSeq" id="WP_052115412.1">
    <property type="nucleotide sequence ID" value="NZ_KN293984.1"/>
</dbReference>
<dbReference type="PATRIC" id="fig|1288298.3.peg.3859"/>
<name>A0A0A0HH42_9RHOB</name>
<organism evidence="2 3">
    <name type="scientific">Roseovarius mucosus DSM 17069</name>
    <dbReference type="NCBI Taxonomy" id="1288298"/>
    <lineage>
        <taxon>Bacteria</taxon>
        <taxon>Pseudomonadati</taxon>
        <taxon>Pseudomonadota</taxon>
        <taxon>Alphaproteobacteria</taxon>
        <taxon>Rhodobacterales</taxon>
        <taxon>Roseobacteraceae</taxon>
        <taxon>Roseovarius</taxon>
    </lineage>
</organism>
<feature type="domain" description="Carboxymuconolactone decarboxylase-like" evidence="1">
    <location>
        <begin position="55"/>
        <end position="109"/>
    </location>
</feature>
<keyword evidence="2" id="KW-0575">Peroxidase</keyword>
<dbReference type="GO" id="GO:0051920">
    <property type="term" value="F:peroxiredoxin activity"/>
    <property type="evidence" value="ECO:0007669"/>
    <property type="project" value="InterPro"/>
</dbReference>
<dbReference type="PANTHER" id="PTHR35446:SF3">
    <property type="entry name" value="CMD DOMAIN-CONTAINING PROTEIN"/>
    <property type="match status" value="1"/>
</dbReference>
<evidence type="ECO:0000313" key="2">
    <source>
        <dbReference type="EMBL" id="KGM86286.1"/>
    </source>
</evidence>
<evidence type="ECO:0000313" key="3">
    <source>
        <dbReference type="Proteomes" id="UP000030021"/>
    </source>
</evidence>
<dbReference type="Gene3D" id="1.20.1290.10">
    <property type="entry name" value="AhpD-like"/>
    <property type="match status" value="1"/>
</dbReference>
<dbReference type="Proteomes" id="UP000030021">
    <property type="component" value="Unassembled WGS sequence"/>
</dbReference>
<reference evidence="2 3" key="1">
    <citation type="submission" date="2013-01" db="EMBL/GenBank/DDBJ databases">
        <authorList>
            <person name="Fiebig A."/>
            <person name="Goeker M."/>
            <person name="Klenk H.-P.P."/>
        </authorList>
    </citation>
    <scope>NUCLEOTIDE SEQUENCE [LARGE SCALE GENOMIC DNA]</scope>
    <source>
        <strain evidence="2 3">DSM 17069</strain>
    </source>
</reference>